<keyword evidence="10 11" id="KW-0472">Membrane</keyword>
<feature type="transmembrane region" description="Helical" evidence="11">
    <location>
        <begin position="124"/>
        <end position="147"/>
    </location>
</feature>
<evidence type="ECO:0000256" key="4">
    <source>
        <dbReference type="ARBA" id="ARBA00022617"/>
    </source>
</evidence>
<dbReference type="PANTHER" id="PTHR15422:SF24">
    <property type="entry name" value="DOMON RELATED DOMAIN-CONTAINING PROTEIN"/>
    <property type="match status" value="1"/>
</dbReference>
<dbReference type="AlphaFoldDB" id="A0A9P3Q100"/>
<keyword evidence="6" id="KW-0479">Metal-binding</keyword>
<evidence type="ECO:0000256" key="7">
    <source>
        <dbReference type="ARBA" id="ARBA00022982"/>
    </source>
</evidence>
<protein>
    <submittedName>
        <fullName evidence="13">Eukaryotic cytochrome b561</fullName>
    </submittedName>
</protein>
<reference evidence="13" key="1">
    <citation type="submission" date="2022-07" db="EMBL/GenBank/DDBJ databases">
        <title>The genome of Lyophyllum shimeji provides insight into the initial evolution of ectomycorrhizal fungal genome.</title>
        <authorList>
            <person name="Kobayashi Y."/>
            <person name="Shibata T."/>
            <person name="Hirakawa H."/>
            <person name="Shigenobu S."/>
            <person name="Nishiyama T."/>
            <person name="Yamada A."/>
            <person name="Hasebe M."/>
            <person name="Kawaguchi M."/>
        </authorList>
    </citation>
    <scope>NUCLEOTIDE SEQUENCE</scope>
    <source>
        <strain evidence="13">AT787</strain>
    </source>
</reference>
<evidence type="ECO:0000256" key="8">
    <source>
        <dbReference type="ARBA" id="ARBA00022989"/>
    </source>
</evidence>
<evidence type="ECO:0000256" key="2">
    <source>
        <dbReference type="ARBA" id="ARBA00004141"/>
    </source>
</evidence>
<feature type="transmembrane region" description="Helical" evidence="11">
    <location>
        <begin position="167"/>
        <end position="186"/>
    </location>
</feature>
<evidence type="ECO:0000313" key="13">
    <source>
        <dbReference type="EMBL" id="GLB45199.1"/>
    </source>
</evidence>
<evidence type="ECO:0000256" key="3">
    <source>
        <dbReference type="ARBA" id="ARBA00022448"/>
    </source>
</evidence>
<comment type="cofactor">
    <cofactor evidence="1">
        <name>heme b</name>
        <dbReference type="ChEBI" id="CHEBI:60344"/>
    </cofactor>
</comment>
<feature type="transmembrane region" description="Helical" evidence="11">
    <location>
        <begin position="49"/>
        <end position="70"/>
    </location>
</feature>
<feature type="domain" description="Cytochrome b561" evidence="12">
    <location>
        <begin position="1"/>
        <end position="185"/>
    </location>
</feature>
<evidence type="ECO:0000256" key="9">
    <source>
        <dbReference type="ARBA" id="ARBA00023004"/>
    </source>
</evidence>
<keyword evidence="7" id="KW-0249">Electron transport</keyword>
<evidence type="ECO:0000256" key="1">
    <source>
        <dbReference type="ARBA" id="ARBA00001970"/>
    </source>
</evidence>
<dbReference type="PROSITE" id="PS50939">
    <property type="entry name" value="CYTOCHROME_B561"/>
    <property type="match status" value="1"/>
</dbReference>
<keyword evidence="8 11" id="KW-1133">Transmembrane helix</keyword>
<dbReference type="CDD" id="cd08760">
    <property type="entry name" value="Cyt_b561_FRRS1_like"/>
    <property type="match status" value="1"/>
</dbReference>
<keyword evidence="14" id="KW-1185">Reference proteome</keyword>
<keyword evidence="9" id="KW-0408">Iron</keyword>
<dbReference type="GO" id="GO:0140575">
    <property type="term" value="F:transmembrane monodehydroascorbate reductase activity"/>
    <property type="evidence" value="ECO:0007669"/>
    <property type="project" value="InterPro"/>
</dbReference>
<dbReference type="InterPro" id="IPR045150">
    <property type="entry name" value="CYB561D1/2"/>
</dbReference>
<dbReference type="GO" id="GO:0020037">
    <property type="term" value="F:heme binding"/>
    <property type="evidence" value="ECO:0007669"/>
    <property type="project" value="TreeGrafter"/>
</dbReference>
<gene>
    <name evidence="13" type="ORF">LshimejAT787_2001040</name>
</gene>
<evidence type="ECO:0000313" key="14">
    <source>
        <dbReference type="Proteomes" id="UP001063166"/>
    </source>
</evidence>
<dbReference type="InterPro" id="IPR006593">
    <property type="entry name" value="Cyt_b561/ferric_Rdtase_TM"/>
</dbReference>
<feature type="transmembrane region" description="Helical" evidence="11">
    <location>
        <begin position="90"/>
        <end position="112"/>
    </location>
</feature>
<dbReference type="Gene3D" id="1.20.120.1770">
    <property type="match status" value="1"/>
</dbReference>
<organism evidence="13 14">
    <name type="scientific">Lyophyllum shimeji</name>
    <name type="common">Hon-shimeji</name>
    <name type="synonym">Tricholoma shimeji</name>
    <dbReference type="NCBI Taxonomy" id="47721"/>
    <lineage>
        <taxon>Eukaryota</taxon>
        <taxon>Fungi</taxon>
        <taxon>Dikarya</taxon>
        <taxon>Basidiomycota</taxon>
        <taxon>Agaricomycotina</taxon>
        <taxon>Agaricomycetes</taxon>
        <taxon>Agaricomycetidae</taxon>
        <taxon>Agaricales</taxon>
        <taxon>Tricholomatineae</taxon>
        <taxon>Lyophyllaceae</taxon>
        <taxon>Lyophyllum</taxon>
    </lineage>
</organism>
<dbReference type="Pfam" id="PF03188">
    <property type="entry name" value="Cytochrom_B561"/>
    <property type="match status" value="1"/>
</dbReference>
<keyword evidence="5 11" id="KW-0812">Transmembrane</keyword>
<evidence type="ECO:0000256" key="6">
    <source>
        <dbReference type="ARBA" id="ARBA00022723"/>
    </source>
</evidence>
<dbReference type="GO" id="GO:0016020">
    <property type="term" value="C:membrane"/>
    <property type="evidence" value="ECO:0007669"/>
    <property type="project" value="UniProtKB-SubCell"/>
</dbReference>
<dbReference type="OrthoDB" id="366214at2759"/>
<keyword evidence="3" id="KW-0813">Transport</keyword>
<name>A0A9P3Q100_LYOSH</name>
<evidence type="ECO:0000256" key="10">
    <source>
        <dbReference type="ARBA" id="ARBA00023136"/>
    </source>
</evidence>
<feature type="transmembrane region" description="Helical" evidence="11">
    <location>
        <begin position="18"/>
        <end position="37"/>
    </location>
</feature>
<dbReference type="PANTHER" id="PTHR15422">
    <property type="entry name" value="OS05G0565100 PROTEIN"/>
    <property type="match status" value="1"/>
</dbReference>
<dbReference type="EMBL" id="BRPK01000020">
    <property type="protein sequence ID" value="GLB45199.1"/>
    <property type="molecule type" value="Genomic_DNA"/>
</dbReference>
<keyword evidence="4" id="KW-0349">Heme</keyword>
<evidence type="ECO:0000259" key="12">
    <source>
        <dbReference type="PROSITE" id="PS50939"/>
    </source>
</evidence>
<dbReference type="SMART" id="SM00665">
    <property type="entry name" value="B561"/>
    <property type="match status" value="1"/>
</dbReference>
<evidence type="ECO:0000256" key="11">
    <source>
        <dbReference type="SAM" id="Phobius"/>
    </source>
</evidence>
<accession>A0A9P3Q100</accession>
<evidence type="ECO:0000256" key="5">
    <source>
        <dbReference type="ARBA" id="ARBA00022692"/>
    </source>
</evidence>
<dbReference type="GO" id="GO:0046872">
    <property type="term" value="F:metal ion binding"/>
    <property type="evidence" value="ECO:0007669"/>
    <property type="project" value="UniProtKB-KW"/>
</dbReference>
<dbReference type="Proteomes" id="UP001063166">
    <property type="component" value="Unassembled WGS sequence"/>
</dbReference>
<comment type="subcellular location">
    <subcellularLocation>
        <location evidence="2">Membrane</location>
        <topology evidence="2">Multi-pass membrane protein</topology>
    </subcellularLocation>
</comment>
<sequence length="217" mass="24613">MSDLSFPLTPLEKKAKTHAILCTTGFLILLPIGVLVARYTRTFTNRWWSAHWVIQLVISGPVIFAGWALGHQTADTLNMGHFIDAHQKTGLALLVLYVVQAVLGILVHFFKFPSLFRGRRPPQNYLHVFLGLVIFILAAFQVHYGLYTEWNLVLGGLHKIPQSAKNAWLALITIFWALYIIGLALVPRQMRQERAATVEKNHNDHLPLRDSQRTSVE</sequence>
<comment type="caution">
    <text evidence="13">The sequence shown here is derived from an EMBL/GenBank/DDBJ whole genome shotgun (WGS) entry which is preliminary data.</text>
</comment>
<proteinExistence type="predicted"/>